<comment type="caution">
    <text evidence="1">The sequence shown here is derived from an EMBL/GenBank/DDBJ whole genome shotgun (WGS) entry which is preliminary data.</text>
</comment>
<evidence type="ECO:0000313" key="2">
    <source>
        <dbReference type="Proteomes" id="UP001305779"/>
    </source>
</evidence>
<sequence>MSDDKGQVLLSRLVKISTALSGRSREVLEPFKGEIRTLSKIFGGLDAKLNSETTDCTLLEGAPPAVQKIKKNTKAFYDELGISRAQESKVATGLRLGMKLNVVERIGRQYGFSAFLSLLLVFELARTYRIRYDSFLNLIPWLRDGIDTFASMKSVAEEYGSWWEACQSRYSAKFAKFDNHQCIPEDASVNAMHGGFDEGLGFTEPGPLGAAEGLSLSQVSDCLFDGTSWTGPSPELGFVWSQEM</sequence>
<name>A0ABR0EEG2_ZASCE</name>
<organism evidence="1 2">
    <name type="scientific">Zasmidium cellare</name>
    <name type="common">Wine cellar mold</name>
    <name type="synonym">Racodium cellare</name>
    <dbReference type="NCBI Taxonomy" id="395010"/>
    <lineage>
        <taxon>Eukaryota</taxon>
        <taxon>Fungi</taxon>
        <taxon>Dikarya</taxon>
        <taxon>Ascomycota</taxon>
        <taxon>Pezizomycotina</taxon>
        <taxon>Dothideomycetes</taxon>
        <taxon>Dothideomycetidae</taxon>
        <taxon>Mycosphaerellales</taxon>
        <taxon>Mycosphaerellaceae</taxon>
        <taxon>Zasmidium</taxon>
    </lineage>
</organism>
<gene>
    <name evidence="1" type="ORF">PRZ48_010111</name>
</gene>
<evidence type="ECO:0000313" key="1">
    <source>
        <dbReference type="EMBL" id="KAK4499593.1"/>
    </source>
</evidence>
<keyword evidence="2" id="KW-1185">Reference proteome</keyword>
<accession>A0ABR0EEG2</accession>
<reference evidence="1 2" key="1">
    <citation type="journal article" date="2023" name="G3 (Bethesda)">
        <title>A chromosome-level genome assembly of Zasmidium syzygii isolated from banana leaves.</title>
        <authorList>
            <person name="van Westerhoven A.C."/>
            <person name="Mehrabi R."/>
            <person name="Talebi R."/>
            <person name="Steentjes M.B.F."/>
            <person name="Corcolon B."/>
            <person name="Chong P.A."/>
            <person name="Kema G.H.J."/>
            <person name="Seidl M.F."/>
        </authorList>
    </citation>
    <scope>NUCLEOTIDE SEQUENCE [LARGE SCALE GENOMIC DNA]</scope>
    <source>
        <strain evidence="1 2">P124</strain>
    </source>
</reference>
<proteinExistence type="predicted"/>
<dbReference type="EMBL" id="JAXOVC010000007">
    <property type="protein sequence ID" value="KAK4499593.1"/>
    <property type="molecule type" value="Genomic_DNA"/>
</dbReference>
<protein>
    <submittedName>
        <fullName evidence="1">Uncharacterized protein</fullName>
    </submittedName>
</protein>
<dbReference type="Proteomes" id="UP001305779">
    <property type="component" value="Unassembled WGS sequence"/>
</dbReference>